<gene>
    <name evidence="2" type="ORF">Nepgr_000653</name>
</gene>
<comment type="caution">
    <text evidence="2">The sequence shown here is derived from an EMBL/GenBank/DDBJ whole genome shotgun (WGS) entry which is preliminary data.</text>
</comment>
<evidence type="ECO:0000313" key="2">
    <source>
        <dbReference type="EMBL" id="GMG98813.1"/>
    </source>
</evidence>
<dbReference type="AlphaFoldDB" id="A0AAD3P388"/>
<dbReference type="Proteomes" id="UP001279734">
    <property type="component" value="Unassembled WGS sequence"/>
</dbReference>
<evidence type="ECO:0000313" key="3">
    <source>
        <dbReference type="Proteomes" id="UP001279734"/>
    </source>
</evidence>
<feature type="region of interest" description="Disordered" evidence="1">
    <location>
        <begin position="72"/>
        <end position="96"/>
    </location>
</feature>
<feature type="compositionally biased region" description="Polar residues" evidence="1">
    <location>
        <begin position="82"/>
        <end position="91"/>
    </location>
</feature>
<organism evidence="2 3">
    <name type="scientific">Nepenthes gracilis</name>
    <name type="common">Slender pitcher plant</name>
    <dbReference type="NCBI Taxonomy" id="150966"/>
    <lineage>
        <taxon>Eukaryota</taxon>
        <taxon>Viridiplantae</taxon>
        <taxon>Streptophyta</taxon>
        <taxon>Embryophyta</taxon>
        <taxon>Tracheophyta</taxon>
        <taxon>Spermatophyta</taxon>
        <taxon>Magnoliopsida</taxon>
        <taxon>eudicotyledons</taxon>
        <taxon>Gunneridae</taxon>
        <taxon>Pentapetalae</taxon>
        <taxon>Caryophyllales</taxon>
        <taxon>Nepenthaceae</taxon>
        <taxon>Nepenthes</taxon>
    </lineage>
</organism>
<evidence type="ECO:0000256" key="1">
    <source>
        <dbReference type="SAM" id="MobiDB-lite"/>
    </source>
</evidence>
<name>A0AAD3P388_NEPGR</name>
<protein>
    <submittedName>
        <fullName evidence="2">Uncharacterized protein</fullName>
    </submittedName>
</protein>
<dbReference type="EMBL" id="BSYO01000001">
    <property type="protein sequence ID" value="GMG98813.1"/>
    <property type="molecule type" value="Genomic_DNA"/>
</dbReference>
<proteinExistence type="predicted"/>
<accession>A0AAD3P388</accession>
<keyword evidence="3" id="KW-1185">Reference proteome</keyword>
<reference evidence="2" key="1">
    <citation type="submission" date="2023-05" db="EMBL/GenBank/DDBJ databases">
        <title>Nepenthes gracilis genome sequencing.</title>
        <authorList>
            <person name="Fukushima K."/>
        </authorList>
    </citation>
    <scope>NUCLEOTIDE SEQUENCE</scope>
    <source>
        <strain evidence="2">SING2019-196</strain>
    </source>
</reference>
<sequence length="128" mass="14135">MEVVKVPMFISNIHTTNVAAPPPVSSQLILILPGRLNAKSSLTVKCSRPFQKMQASDCSLYLLIAGALSMKSRGRKPAPPNQVRQQDSNISRVGVTDPEKELLDQHLIIRARSIDRRACPANRRVHSV</sequence>